<gene>
    <name evidence="1" type="ORF">B7R21_15165</name>
</gene>
<name>A0A3E0VDI1_9MICO</name>
<dbReference type="AlphaFoldDB" id="A0A3E0VDI1"/>
<dbReference type="Proteomes" id="UP000256709">
    <property type="component" value="Unassembled WGS sequence"/>
</dbReference>
<evidence type="ECO:0008006" key="3">
    <source>
        <dbReference type="Google" id="ProtNLM"/>
    </source>
</evidence>
<protein>
    <recommendedName>
        <fullName evidence="3">Bacterial Pleckstrin homology domain-containing protein</fullName>
    </recommendedName>
</protein>
<proteinExistence type="predicted"/>
<dbReference type="OrthoDB" id="5125902at2"/>
<evidence type="ECO:0000313" key="1">
    <source>
        <dbReference type="EMBL" id="RFA07528.1"/>
    </source>
</evidence>
<accession>A0A3E0VDI1</accession>
<reference evidence="1 2" key="1">
    <citation type="submission" date="2017-04" db="EMBL/GenBank/DDBJ databases">
        <title>Comparative genome analysis of Subtercola boreus.</title>
        <authorList>
            <person name="Cho Y.-J."/>
            <person name="Cho A."/>
            <person name="Kim O.-S."/>
            <person name="Lee J.-I."/>
        </authorList>
    </citation>
    <scope>NUCLEOTIDE SEQUENCE [LARGE SCALE GENOMIC DNA]</scope>
    <source>
        <strain evidence="1 2">P27444</strain>
    </source>
</reference>
<comment type="caution">
    <text evidence="1">The sequence shown here is derived from an EMBL/GenBank/DDBJ whole genome shotgun (WGS) entry which is preliminary data.</text>
</comment>
<dbReference type="RefSeq" id="WP_116284066.1">
    <property type="nucleotide sequence ID" value="NZ_NBXA01000026.1"/>
</dbReference>
<sequence length="132" mass="14542">MTPRRRGTVDTVITDTVLAITPRGRWKFFSLRRRLEIPHAAVISARVVPDPTLVVPVRIRVGGTGTLTLRAGYMRGRTGRSWWCYRYGQPAVVVTVDLPRLTDLVIITDDNAATVDALSARRGNAVSSAEQA</sequence>
<organism evidence="1 2">
    <name type="scientific">Subtercola boreus</name>
    <dbReference type="NCBI Taxonomy" id="120213"/>
    <lineage>
        <taxon>Bacteria</taxon>
        <taxon>Bacillati</taxon>
        <taxon>Actinomycetota</taxon>
        <taxon>Actinomycetes</taxon>
        <taxon>Micrococcales</taxon>
        <taxon>Microbacteriaceae</taxon>
        <taxon>Subtercola</taxon>
    </lineage>
</organism>
<evidence type="ECO:0000313" key="2">
    <source>
        <dbReference type="Proteomes" id="UP000256709"/>
    </source>
</evidence>
<dbReference type="EMBL" id="NBXA01000026">
    <property type="protein sequence ID" value="RFA07528.1"/>
    <property type="molecule type" value="Genomic_DNA"/>
</dbReference>